<dbReference type="EMBL" id="WNYA01000001">
    <property type="protein sequence ID" value="KAG8595503.1"/>
    <property type="molecule type" value="Genomic_DNA"/>
</dbReference>
<keyword evidence="1" id="KW-0472">Membrane</keyword>
<evidence type="ECO:0000313" key="2">
    <source>
        <dbReference type="EMBL" id="KAG8595503.1"/>
    </source>
</evidence>
<gene>
    <name evidence="2" type="ORF">GDO81_001540</name>
</gene>
<protein>
    <submittedName>
        <fullName evidence="2">Uncharacterized protein</fullName>
    </submittedName>
</protein>
<evidence type="ECO:0000313" key="3">
    <source>
        <dbReference type="Proteomes" id="UP000824782"/>
    </source>
</evidence>
<dbReference type="Proteomes" id="UP000824782">
    <property type="component" value="Unassembled WGS sequence"/>
</dbReference>
<organism evidence="2 3">
    <name type="scientific">Engystomops pustulosus</name>
    <name type="common">Tungara frog</name>
    <name type="synonym">Physalaemus pustulosus</name>
    <dbReference type="NCBI Taxonomy" id="76066"/>
    <lineage>
        <taxon>Eukaryota</taxon>
        <taxon>Metazoa</taxon>
        <taxon>Chordata</taxon>
        <taxon>Craniata</taxon>
        <taxon>Vertebrata</taxon>
        <taxon>Euteleostomi</taxon>
        <taxon>Amphibia</taxon>
        <taxon>Batrachia</taxon>
        <taxon>Anura</taxon>
        <taxon>Neobatrachia</taxon>
        <taxon>Hyloidea</taxon>
        <taxon>Leptodactylidae</taxon>
        <taxon>Leiuperinae</taxon>
        <taxon>Engystomops</taxon>
    </lineage>
</organism>
<keyword evidence="3" id="KW-1185">Reference proteome</keyword>
<name>A0AAV7DEC3_ENGPU</name>
<dbReference type="AlphaFoldDB" id="A0AAV7DEC3"/>
<reference evidence="2" key="1">
    <citation type="thesis" date="2020" institute="ProQuest LLC" country="789 East Eisenhower Parkway, Ann Arbor, MI, USA">
        <title>Comparative Genomics and Chromosome Evolution.</title>
        <authorList>
            <person name="Mudd A.B."/>
        </authorList>
    </citation>
    <scope>NUCLEOTIDE SEQUENCE</scope>
    <source>
        <strain evidence="2">237g6f4</strain>
        <tissue evidence="2">Blood</tissue>
    </source>
</reference>
<evidence type="ECO:0000256" key="1">
    <source>
        <dbReference type="SAM" id="Phobius"/>
    </source>
</evidence>
<keyword evidence="1" id="KW-0812">Transmembrane</keyword>
<proteinExistence type="predicted"/>
<accession>A0AAV7DEC3</accession>
<sequence length="80" mass="9681">MLHILVSILLGFPYTLHINSVACLLRRYILCLFNKLSKFSIFWPTFVCYHGEILVHLRKRLKRFYKMSPTKPDFLECFLW</sequence>
<comment type="caution">
    <text evidence="2">The sequence shown here is derived from an EMBL/GenBank/DDBJ whole genome shotgun (WGS) entry which is preliminary data.</text>
</comment>
<keyword evidence="1" id="KW-1133">Transmembrane helix</keyword>
<feature type="transmembrane region" description="Helical" evidence="1">
    <location>
        <begin position="39"/>
        <end position="57"/>
    </location>
</feature>